<evidence type="ECO:0000313" key="8">
    <source>
        <dbReference type="EMBL" id="KAJ6442626.1"/>
    </source>
</evidence>
<keyword evidence="3" id="KW-0805">Transcription regulation</keyword>
<dbReference type="InterPro" id="IPR001138">
    <property type="entry name" value="Zn2Cys6_DnaBD"/>
</dbReference>
<dbReference type="PROSITE" id="PS00463">
    <property type="entry name" value="ZN2_CY6_FUNGAL_1"/>
    <property type="match status" value="1"/>
</dbReference>
<dbReference type="GO" id="GO:0000981">
    <property type="term" value="F:DNA-binding transcription factor activity, RNA polymerase II-specific"/>
    <property type="evidence" value="ECO:0007669"/>
    <property type="project" value="InterPro"/>
</dbReference>
<dbReference type="GO" id="GO:0008270">
    <property type="term" value="F:zinc ion binding"/>
    <property type="evidence" value="ECO:0007669"/>
    <property type="project" value="InterPro"/>
</dbReference>
<protein>
    <submittedName>
        <fullName evidence="8">C6 finger domain-containingprotein</fullName>
    </submittedName>
</protein>
<dbReference type="PRINTS" id="PR00755">
    <property type="entry name" value="AFLATOXINBRP"/>
</dbReference>
<evidence type="ECO:0000313" key="9">
    <source>
        <dbReference type="Proteomes" id="UP001163105"/>
    </source>
</evidence>
<feature type="region of interest" description="Disordered" evidence="6">
    <location>
        <begin position="49"/>
        <end position="75"/>
    </location>
</feature>
<dbReference type="SUPFAM" id="SSF57701">
    <property type="entry name" value="Zn2/Cys6 DNA-binding domain"/>
    <property type="match status" value="1"/>
</dbReference>
<keyword evidence="1" id="KW-0479">Metal-binding</keyword>
<evidence type="ECO:0000256" key="1">
    <source>
        <dbReference type="ARBA" id="ARBA00022723"/>
    </source>
</evidence>
<organism evidence="8 9">
    <name type="scientific">Purpureocillium lavendulum</name>
    <dbReference type="NCBI Taxonomy" id="1247861"/>
    <lineage>
        <taxon>Eukaryota</taxon>
        <taxon>Fungi</taxon>
        <taxon>Dikarya</taxon>
        <taxon>Ascomycota</taxon>
        <taxon>Pezizomycotina</taxon>
        <taxon>Sordariomycetes</taxon>
        <taxon>Hypocreomycetidae</taxon>
        <taxon>Hypocreales</taxon>
        <taxon>Ophiocordycipitaceae</taxon>
        <taxon>Purpureocillium</taxon>
    </lineage>
</organism>
<sequence length="421" mass="46859">MPPTRTHRSTPSRKKSCLPCARAKVRCGLERPSCARCVASKRQCAYATAAPRSPTARAASPTDIPVQAPPSPNPRAAALTSIATPASLSTVFTDAADATAATASAFSESPAHPPAPRQSQRRDGEALNFALLDLVPLAGADQIRDRWLRPFLAVTDQQEVPKAFHPYTLQYMSCVLRTYPKQMADGEPPFLHPMQLTGEHVVLANCYSLARLWHNRAVGSEAIVADTVRREMDRLAHDRNVDDIDHLAAFQAYLVYSLMAYFFPIAGSPLVNDATMVTLQEMAFCAAQGGLVSQAELAGTRPTWESWIVAAAKRRAMFAFYLLSSVYNADNNVPNFLAEELRDVFAPDAKLVWEARTREAWQREYARHLARWPDGPLKISELWRSPETGSERRRERVDRWVQHADEFGMMLFAVCVHLHGY</sequence>
<dbReference type="Pfam" id="PF00172">
    <property type="entry name" value="Zn_clus"/>
    <property type="match status" value="1"/>
</dbReference>
<evidence type="ECO:0000256" key="2">
    <source>
        <dbReference type="ARBA" id="ARBA00022833"/>
    </source>
</evidence>
<dbReference type="EMBL" id="JAQHRD010000003">
    <property type="protein sequence ID" value="KAJ6442626.1"/>
    <property type="molecule type" value="Genomic_DNA"/>
</dbReference>
<feature type="region of interest" description="Disordered" evidence="6">
    <location>
        <begin position="103"/>
        <end position="122"/>
    </location>
</feature>
<feature type="compositionally biased region" description="Low complexity" evidence="6">
    <location>
        <begin position="49"/>
        <end position="62"/>
    </location>
</feature>
<evidence type="ECO:0000256" key="6">
    <source>
        <dbReference type="SAM" id="MobiDB-lite"/>
    </source>
</evidence>
<dbReference type="InterPro" id="IPR036864">
    <property type="entry name" value="Zn2-C6_fun-type_DNA-bd_sf"/>
</dbReference>
<proteinExistence type="predicted"/>
<dbReference type="PANTHER" id="PTHR47660:SF3">
    <property type="entry name" value="FINGER DOMAIN PROTEIN, PUTATIVE (AFU_ORTHOLOGUE AFUA_4G03310)-RELATED"/>
    <property type="match status" value="1"/>
</dbReference>
<keyword evidence="2" id="KW-0862">Zinc</keyword>
<evidence type="ECO:0000256" key="4">
    <source>
        <dbReference type="ARBA" id="ARBA00023163"/>
    </source>
</evidence>
<gene>
    <name evidence="8" type="ORF">O9K51_03801</name>
</gene>
<accession>A0AB34FVG6</accession>
<evidence type="ECO:0000256" key="5">
    <source>
        <dbReference type="ARBA" id="ARBA00023242"/>
    </source>
</evidence>
<feature type="domain" description="Zn(2)-C6 fungal-type" evidence="7">
    <location>
        <begin position="16"/>
        <end position="46"/>
    </location>
</feature>
<evidence type="ECO:0000256" key="3">
    <source>
        <dbReference type="ARBA" id="ARBA00023015"/>
    </source>
</evidence>
<name>A0AB34FVG6_9HYPO</name>
<dbReference type="SMART" id="SM00066">
    <property type="entry name" value="GAL4"/>
    <property type="match status" value="1"/>
</dbReference>
<dbReference type="Gene3D" id="4.10.240.10">
    <property type="entry name" value="Zn(2)-C6 fungal-type DNA-binding domain"/>
    <property type="match status" value="1"/>
</dbReference>
<keyword evidence="4" id="KW-0804">Transcription</keyword>
<dbReference type="AlphaFoldDB" id="A0AB34FVG6"/>
<dbReference type="PANTHER" id="PTHR47660">
    <property type="entry name" value="TRANSCRIPTION FACTOR WITH C2H2 AND ZN(2)-CYS(6) DNA BINDING DOMAIN (EUROFUNG)-RELATED-RELATED"/>
    <property type="match status" value="1"/>
</dbReference>
<comment type="caution">
    <text evidence="8">The sequence shown here is derived from an EMBL/GenBank/DDBJ whole genome shotgun (WGS) entry which is preliminary data.</text>
</comment>
<dbReference type="CDD" id="cd00067">
    <property type="entry name" value="GAL4"/>
    <property type="match status" value="1"/>
</dbReference>
<keyword evidence="9" id="KW-1185">Reference proteome</keyword>
<reference evidence="8" key="1">
    <citation type="submission" date="2023-01" db="EMBL/GenBank/DDBJ databases">
        <title>The growth and conidiation of Purpureocillium lavendulum are regulated by nitrogen source and histone H3K14 acetylation.</title>
        <authorList>
            <person name="Tang P."/>
            <person name="Han J."/>
            <person name="Zhang C."/>
            <person name="Tang P."/>
            <person name="Qi F."/>
            <person name="Zhang K."/>
            <person name="Liang L."/>
        </authorList>
    </citation>
    <scope>NUCLEOTIDE SEQUENCE</scope>
    <source>
        <strain evidence="8">YMF1.00683</strain>
    </source>
</reference>
<keyword evidence="5" id="KW-0539">Nucleus</keyword>
<dbReference type="Proteomes" id="UP001163105">
    <property type="component" value="Unassembled WGS sequence"/>
</dbReference>
<evidence type="ECO:0000259" key="7">
    <source>
        <dbReference type="PROSITE" id="PS50048"/>
    </source>
</evidence>
<dbReference type="PROSITE" id="PS50048">
    <property type="entry name" value="ZN2_CY6_FUNGAL_2"/>
    <property type="match status" value="1"/>
</dbReference>